<evidence type="ECO:0000313" key="3">
    <source>
        <dbReference type="EMBL" id="MDP9796701.1"/>
    </source>
</evidence>
<gene>
    <name evidence="3" type="ORF">J2S43_005213</name>
</gene>
<dbReference type="InterPro" id="IPR012338">
    <property type="entry name" value="Beta-lactam/transpept-like"/>
</dbReference>
<evidence type="ECO:0000259" key="2">
    <source>
        <dbReference type="Pfam" id="PF13354"/>
    </source>
</evidence>
<protein>
    <submittedName>
        <fullName evidence="3">Beta-lactamase class A</fullName>
    </submittedName>
</protein>
<proteinExistence type="predicted"/>
<name>A0ABT9N0B6_9ACTN</name>
<dbReference type="PANTHER" id="PTHR35333:SF3">
    <property type="entry name" value="BETA-LACTAMASE-TYPE TRANSPEPTIDASE FOLD CONTAINING PROTEIN"/>
    <property type="match status" value="1"/>
</dbReference>
<dbReference type="InterPro" id="IPR000871">
    <property type="entry name" value="Beta-lactam_class-A"/>
</dbReference>
<feature type="domain" description="Beta-lactamase class A catalytic" evidence="2">
    <location>
        <begin position="121"/>
        <end position="236"/>
    </location>
</feature>
<dbReference type="RefSeq" id="WP_306833476.1">
    <property type="nucleotide sequence ID" value="NZ_JAUSRA010000001.1"/>
</dbReference>
<dbReference type="PANTHER" id="PTHR35333">
    <property type="entry name" value="BETA-LACTAMASE"/>
    <property type="match status" value="1"/>
</dbReference>
<comment type="caution">
    <text evidence="3">The sequence shown here is derived from an EMBL/GenBank/DDBJ whole genome shotgun (WGS) entry which is preliminary data.</text>
</comment>
<dbReference type="EMBL" id="JAUSRA010000001">
    <property type="protein sequence ID" value="MDP9796701.1"/>
    <property type="molecule type" value="Genomic_DNA"/>
</dbReference>
<dbReference type="Gene3D" id="3.40.710.10">
    <property type="entry name" value="DD-peptidase/beta-lactamase superfamily"/>
    <property type="match status" value="1"/>
</dbReference>
<dbReference type="Proteomes" id="UP001240984">
    <property type="component" value="Unassembled WGS sequence"/>
</dbReference>
<keyword evidence="1" id="KW-0732">Signal</keyword>
<dbReference type="Pfam" id="PF13354">
    <property type="entry name" value="Beta-lactamase2"/>
    <property type="match status" value="1"/>
</dbReference>
<keyword evidence="4" id="KW-1185">Reference proteome</keyword>
<feature type="signal peptide" evidence="1">
    <location>
        <begin position="1"/>
        <end position="17"/>
    </location>
</feature>
<evidence type="ECO:0000313" key="4">
    <source>
        <dbReference type="Proteomes" id="UP001240984"/>
    </source>
</evidence>
<feature type="chain" id="PRO_5046470520" evidence="1">
    <location>
        <begin position="18"/>
        <end position="288"/>
    </location>
</feature>
<dbReference type="InterPro" id="IPR045155">
    <property type="entry name" value="Beta-lactam_cat"/>
</dbReference>
<sequence length="288" mass="29532">MPRIPFPSALLTAAVVAVVTGSVLSLPAPPGDGTPAAEAEVVAQADPRAEARRAWDVRAAALTAALAAEDAGVAVIDNSTGFTFGHLGDVAFESASVAKVGILAAVLLLAQDQDRELTATETRLATRMIGVSDNDAASTLYAEIGAVAGLGAATARLGLTDTVPDESWGLTRTTPDDQARLVSALLMPDGAFSAYSRQVAEDLMTSIDPDQDWGVGAAAAPGERVALKNGWLSRDTEDGTWIANSVGRITGASADLTLVVLSHGNAGYQTGVDRVERLATLTRATLAL</sequence>
<dbReference type="SUPFAM" id="SSF56601">
    <property type="entry name" value="beta-lactamase/transpeptidase-like"/>
    <property type="match status" value="1"/>
</dbReference>
<organism evidence="3 4">
    <name type="scientific">Catenuloplanes nepalensis</name>
    <dbReference type="NCBI Taxonomy" id="587533"/>
    <lineage>
        <taxon>Bacteria</taxon>
        <taxon>Bacillati</taxon>
        <taxon>Actinomycetota</taxon>
        <taxon>Actinomycetes</taxon>
        <taxon>Micromonosporales</taxon>
        <taxon>Micromonosporaceae</taxon>
        <taxon>Catenuloplanes</taxon>
    </lineage>
</organism>
<evidence type="ECO:0000256" key="1">
    <source>
        <dbReference type="SAM" id="SignalP"/>
    </source>
</evidence>
<accession>A0ABT9N0B6</accession>
<reference evidence="3 4" key="1">
    <citation type="submission" date="2023-07" db="EMBL/GenBank/DDBJ databases">
        <title>Sequencing the genomes of 1000 actinobacteria strains.</title>
        <authorList>
            <person name="Klenk H.-P."/>
        </authorList>
    </citation>
    <scope>NUCLEOTIDE SEQUENCE [LARGE SCALE GENOMIC DNA]</scope>
    <source>
        <strain evidence="3 4">DSM 44710</strain>
    </source>
</reference>